<comment type="caution">
    <text evidence="13">The sequence shown here is derived from an EMBL/GenBank/DDBJ whole genome shotgun (WGS) entry which is preliminary data.</text>
</comment>
<dbReference type="SUPFAM" id="SSF55874">
    <property type="entry name" value="ATPase domain of HSP90 chaperone/DNA topoisomerase II/histidine kinase"/>
    <property type="match status" value="1"/>
</dbReference>
<dbReference type="EMBL" id="JACJTQ010000010">
    <property type="protein sequence ID" value="MBD2691970.1"/>
    <property type="molecule type" value="Genomic_DNA"/>
</dbReference>
<dbReference type="SUPFAM" id="SSF50341">
    <property type="entry name" value="CheW-like"/>
    <property type="match status" value="1"/>
</dbReference>
<keyword evidence="6" id="KW-0902">Two-component regulatory system</keyword>
<dbReference type="SMART" id="SM00073">
    <property type="entry name" value="HPT"/>
    <property type="match status" value="1"/>
</dbReference>
<evidence type="ECO:0000256" key="1">
    <source>
        <dbReference type="ARBA" id="ARBA00000085"/>
    </source>
</evidence>
<keyword evidence="14" id="KW-1185">Reference proteome</keyword>
<evidence type="ECO:0000259" key="10">
    <source>
        <dbReference type="PROSITE" id="PS50110"/>
    </source>
</evidence>
<dbReference type="EC" id="2.7.13.3" evidence="2"/>
<dbReference type="Gene3D" id="3.30.565.10">
    <property type="entry name" value="Histidine kinase-like ATPase, C-terminal domain"/>
    <property type="match status" value="1"/>
</dbReference>
<dbReference type="InterPro" id="IPR036641">
    <property type="entry name" value="HPT_dom_sf"/>
</dbReference>
<dbReference type="PROSITE" id="PS50894">
    <property type="entry name" value="HPT"/>
    <property type="match status" value="1"/>
</dbReference>
<dbReference type="PROSITE" id="PS50110">
    <property type="entry name" value="RESPONSE_REGULATORY"/>
    <property type="match status" value="1"/>
</dbReference>
<dbReference type="GO" id="GO:0016301">
    <property type="term" value="F:kinase activity"/>
    <property type="evidence" value="ECO:0007669"/>
    <property type="project" value="UniProtKB-KW"/>
</dbReference>
<dbReference type="InterPro" id="IPR011006">
    <property type="entry name" value="CheY-like_superfamily"/>
</dbReference>
<dbReference type="InterPro" id="IPR005467">
    <property type="entry name" value="His_kinase_dom"/>
</dbReference>
<evidence type="ECO:0000259" key="11">
    <source>
        <dbReference type="PROSITE" id="PS50851"/>
    </source>
</evidence>
<dbReference type="InterPro" id="IPR003594">
    <property type="entry name" value="HATPase_dom"/>
</dbReference>
<feature type="domain" description="Response regulatory" evidence="10">
    <location>
        <begin position="1099"/>
        <end position="1216"/>
    </location>
</feature>
<dbReference type="InterPro" id="IPR002545">
    <property type="entry name" value="CheW-lke_dom"/>
</dbReference>
<evidence type="ECO:0000256" key="2">
    <source>
        <dbReference type="ARBA" id="ARBA00012438"/>
    </source>
</evidence>
<dbReference type="InterPro" id="IPR036890">
    <property type="entry name" value="HATPase_C_sf"/>
</dbReference>
<dbReference type="SUPFAM" id="SSF52172">
    <property type="entry name" value="CheY-like"/>
    <property type="match status" value="1"/>
</dbReference>
<evidence type="ECO:0000256" key="7">
    <source>
        <dbReference type="PROSITE-ProRule" id="PRU00110"/>
    </source>
</evidence>
<evidence type="ECO:0000259" key="12">
    <source>
        <dbReference type="PROSITE" id="PS50894"/>
    </source>
</evidence>
<evidence type="ECO:0000313" key="13">
    <source>
        <dbReference type="EMBL" id="MBD2691970.1"/>
    </source>
</evidence>
<dbReference type="SMART" id="SM00260">
    <property type="entry name" value="CheW"/>
    <property type="match status" value="1"/>
</dbReference>
<dbReference type="CDD" id="cd00088">
    <property type="entry name" value="HPT"/>
    <property type="match status" value="1"/>
</dbReference>
<keyword evidence="4" id="KW-0808">Transferase</keyword>
<dbReference type="Pfam" id="PF02518">
    <property type="entry name" value="HATPase_c"/>
    <property type="match status" value="1"/>
</dbReference>
<dbReference type="SMART" id="SM00448">
    <property type="entry name" value="REC"/>
    <property type="match status" value="1"/>
</dbReference>
<dbReference type="Pfam" id="PF01584">
    <property type="entry name" value="CheW"/>
    <property type="match status" value="1"/>
</dbReference>
<organism evidence="13 14">
    <name type="scientific">Anabaena catenula FACHB-362</name>
    <dbReference type="NCBI Taxonomy" id="2692877"/>
    <lineage>
        <taxon>Bacteria</taxon>
        <taxon>Bacillati</taxon>
        <taxon>Cyanobacteriota</taxon>
        <taxon>Cyanophyceae</taxon>
        <taxon>Nostocales</taxon>
        <taxon>Nostocaceae</taxon>
        <taxon>Anabaena</taxon>
    </lineage>
</organism>
<dbReference type="PRINTS" id="PR00344">
    <property type="entry name" value="BCTRLSENSOR"/>
</dbReference>
<evidence type="ECO:0000256" key="4">
    <source>
        <dbReference type="ARBA" id="ARBA00022679"/>
    </source>
</evidence>
<dbReference type="Gene3D" id="2.30.30.40">
    <property type="entry name" value="SH3 Domains"/>
    <property type="match status" value="1"/>
</dbReference>
<dbReference type="PROSITE" id="PS50109">
    <property type="entry name" value="HIS_KIN"/>
    <property type="match status" value="1"/>
</dbReference>
<accession>A0ABR8J336</accession>
<evidence type="ECO:0000313" key="14">
    <source>
        <dbReference type="Proteomes" id="UP000660381"/>
    </source>
</evidence>
<dbReference type="Pfam" id="PF01627">
    <property type="entry name" value="Hpt"/>
    <property type="match status" value="1"/>
</dbReference>
<name>A0ABR8J336_9NOST</name>
<dbReference type="InterPro" id="IPR004358">
    <property type="entry name" value="Sig_transdc_His_kin-like_C"/>
</dbReference>
<sequence>MITDNEIREQGYAYFLAETPELLQAIEQDLFTLAESYSIAKVHNLMRATHTIKGGAATVGLDTIKMIAHSLEDIFKALYSPDVVINTELQTLLLEAYECLQLAVTAELTASNINSEELLQRATSVFAQLQTKLGDAFGAESHIPTSEELGFDIVQSIFEVGVKQRLESISEALLKPLNNEELIEVLHSQLDVFLGLAESLNLPGLKELACTIMSALEANPQEAHQIAEIALADLQKSQKEVLAGDRISGGSPSLALQTLAKVTKQESPITSPNSSLVRVPKNQSFIIPTTKSFATQFFSLTTEFYQFLITSDGNNNEHLKPGNAKFTLKVIRYIFGWFNHQRDIPEAELSLNLLIPKISLNNNPLNYIESWLEQFLAFVEDEKDSHNLCLYRRGVVLIILLDLARFEHSVAKNDGVISIIQNLKKQIRQVGNEYRNYPPVTEQEKKWLDNPKLQELLVIKEIFPPIDHPTDDSLLESIWGGETLSDMSNEAVITQTVEDIKNDHYLESVTSSVVSDQVFTNLPEVGLEIVADDAIEVNRQIEDKSLNSPSKNSRQPAFVRVDVDGLQRLNYLAGELLIYQKRRTLYDEQIIDLIERLSQQLSRHQSILNQLRDLPLQGNNFPIEHTQKVSAVQFDALEMDVYTEYHLTLHEALEETLQLQETAESLDLLMRQSTQISEKKHNLTLSIIDNLVEARMLPLGTILNRFPQMVNKLGNVYAKFVELKLTGTQVLIDKAIAEKLYDPLLQLVRNAFDHGIEAPHIRRDLGKNEQGVIEICAYHQGSQTVIEVRDDGQGLNLESIRKRAIELNLIPGDHDAQGYSHNPTESELIEMMFSPGFSTAGRVNEISGRGMGLDIVRTQLHSLNGLISVQSLPHQGTKFILKIPFSMTTDKLMLVQAGGVVYALLLDSIEKILIPAEQQIKEFEGKQILHWHSGEEELIVSLLKLSNLMYYNGSLVGSYLNTIPTTPDTEIMKNPVLLLRRNQGVLGLEVDQIIGEQELVIRPLGNAITPPKYIYGCSSLANGNLILVIDGTLLVDSQQMQATLDVRRLPTSPVSKKQALPMSEDTIESTPLLAASTPKNSRETQPISHVGITNKLPKVVLVIDDAISVRQTISLTLQKCGYQVIQSQNGVEALEQLHLHPEIEVIISDLEMPRMNGFELLSNIRQNPDLAKKPVVILTSRSSEKHRQLAQELGATAYLTKPYLENEFISTVNHLANRGMEDLNQVTMTVAR</sequence>
<dbReference type="SUPFAM" id="SSF47226">
    <property type="entry name" value="Histidine-containing phosphotransfer domain, HPT domain"/>
    <property type="match status" value="1"/>
</dbReference>
<dbReference type="InterPro" id="IPR036061">
    <property type="entry name" value="CheW-like_dom_sf"/>
</dbReference>
<dbReference type="InterPro" id="IPR051315">
    <property type="entry name" value="Bact_Chemotaxis_CheA"/>
</dbReference>
<feature type="modified residue" description="Phosphohistidine" evidence="7">
    <location>
        <position position="50"/>
    </location>
</feature>
<evidence type="ECO:0000256" key="3">
    <source>
        <dbReference type="ARBA" id="ARBA00022553"/>
    </source>
</evidence>
<reference evidence="13 14" key="1">
    <citation type="journal article" date="2020" name="ISME J.">
        <title>Comparative genomics reveals insights into cyanobacterial evolution and habitat adaptation.</title>
        <authorList>
            <person name="Chen M.Y."/>
            <person name="Teng W.K."/>
            <person name="Zhao L."/>
            <person name="Hu C.X."/>
            <person name="Zhou Y.K."/>
            <person name="Han B.P."/>
            <person name="Song L.R."/>
            <person name="Shu W.S."/>
        </authorList>
    </citation>
    <scope>NUCLEOTIDE SEQUENCE [LARGE SCALE GENOMIC DNA]</scope>
    <source>
        <strain evidence="13 14">FACHB-362</strain>
    </source>
</reference>
<protein>
    <recommendedName>
        <fullName evidence="2">histidine kinase</fullName>
        <ecNumber evidence="2">2.7.13.3</ecNumber>
    </recommendedName>
</protein>
<evidence type="ECO:0000256" key="8">
    <source>
        <dbReference type="PROSITE-ProRule" id="PRU00169"/>
    </source>
</evidence>
<dbReference type="PROSITE" id="PS50851">
    <property type="entry name" value="CHEW"/>
    <property type="match status" value="1"/>
</dbReference>
<dbReference type="Gene3D" id="1.20.120.160">
    <property type="entry name" value="HPT domain"/>
    <property type="match status" value="1"/>
</dbReference>
<proteinExistence type="predicted"/>
<feature type="domain" description="Histidine kinase" evidence="9">
    <location>
        <begin position="647"/>
        <end position="887"/>
    </location>
</feature>
<dbReference type="PANTHER" id="PTHR43395">
    <property type="entry name" value="SENSOR HISTIDINE KINASE CHEA"/>
    <property type="match status" value="1"/>
</dbReference>
<dbReference type="InterPro" id="IPR004105">
    <property type="entry name" value="CheA-like_dim"/>
</dbReference>
<dbReference type="Gene3D" id="3.40.50.2300">
    <property type="match status" value="1"/>
</dbReference>
<feature type="domain" description="CheW-like" evidence="11">
    <location>
        <begin position="889"/>
        <end position="1040"/>
    </location>
</feature>
<gene>
    <name evidence="13" type="ORF">H6G68_09400</name>
</gene>
<dbReference type="InterPro" id="IPR008207">
    <property type="entry name" value="Sig_transdc_His_kin_Hpt_dom"/>
</dbReference>
<dbReference type="InterPro" id="IPR001789">
    <property type="entry name" value="Sig_transdc_resp-reg_receiver"/>
</dbReference>
<evidence type="ECO:0000259" key="9">
    <source>
        <dbReference type="PROSITE" id="PS50109"/>
    </source>
</evidence>
<dbReference type="RefSeq" id="WP_190906393.1">
    <property type="nucleotide sequence ID" value="NZ_JACJTQ010000010.1"/>
</dbReference>
<feature type="modified residue" description="4-aspartylphosphate" evidence="8">
    <location>
        <position position="1149"/>
    </location>
</feature>
<dbReference type="Pfam" id="PF00072">
    <property type="entry name" value="Response_reg"/>
    <property type="match status" value="1"/>
</dbReference>
<dbReference type="Proteomes" id="UP000660381">
    <property type="component" value="Unassembled WGS sequence"/>
</dbReference>
<feature type="domain" description="HPt" evidence="12">
    <location>
        <begin position="4"/>
        <end position="107"/>
    </location>
</feature>
<evidence type="ECO:0000256" key="6">
    <source>
        <dbReference type="ARBA" id="ARBA00023012"/>
    </source>
</evidence>
<dbReference type="SMART" id="SM01231">
    <property type="entry name" value="H-kinase_dim"/>
    <property type="match status" value="1"/>
</dbReference>
<dbReference type="PANTHER" id="PTHR43395:SF1">
    <property type="entry name" value="CHEMOTAXIS PROTEIN CHEA"/>
    <property type="match status" value="1"/>
</dbReference>
<keyword evidence="5 13" id="KW-0418">Kinase</keyword>
<keyword evidence="3 8" id="KW-0597">Phosphoprotein</keyword>
<evidence type="ECO:0000256" key="5">
    <source>
        <dbReference type="ARBA" id="ARBA00022777"/>
    </source>
</evidence>
<dbReference type="SMART" id="SM00387">
    <property type="entry name" value="HATPase_c"/>
    <property type="match status" value="1"/>
</dbReference>
<comment type="catalytic activity">
    <reaction evidence="1">
        <text>ATP + protein L-histidine = ADP + protein N-phospho-L-histidine.</text>
        <dbReference type="EC" id="2.7.13.3"/>
    </reaction>
</comment>